<sequence length="153" mass="17364">MHIVTDHVVPDEGCWGLAEGPLQMPHGAGFRRRWVQRVFVIRGDAIAKYTLDLGPAEDWEERALPQVIYSVGLDTVAEVQDSAERDRNQGKLMQFVQQQREESTLIEDSLAGLEQQHLAKSNRTLIGPHVFSQRGDYPSQFARRELKEQVNGN</sequence>
<gene>
    <name evidence="1" type="ORF">LCGC14_2858170</name>
</gene>
<accession>A0A0F8Y6Q4</accession>
<reference evidence="1" key="1">
    <citation type="journal article" date="2015" name="Nature">
        <title>Complex archaea that bridge the gap between prokaryotes and eukaryotes.</title>
        <authorList>
            <person name="Spang A."/>
            <person name="Saw J.H."/>
            <person name="Jorgensen S.L."/>
            <person name="Zaremba-Niedzwiedzka K."/>
            <person name="Martijn J."/>
            <person name="Lind A.E."/>
            <person name="van Eijk R."/>
            <person name="Schleper C."/>
            <person name="Guy L."/>
            <person name="Ettema T.J."/>
        </authorList>
    </citation>
    <scope>NUCLEOTIDE SEQUENCE</scope>
</reference>
<name>A0A0F8Y6Q4_9ZZZZ</name>
<comment type="caution">
    <text evidence="1">The sequence shown here is derived from an EMBL/GenBank/DDBJ whole genome shotgun (WGS) entry which is preliminary data.</text>
</comment>
<organism evidence="1">
    <name type="scientific">marine sediment metagenome</name>
    <dbReference type="NCBI Taxonomy" id="412755"/>
    <lineage>
        <taxon>unclassified sequences</taxon>
        <taxon>metagenomes</taxon>
        <taxon>ecological metagenomes</taxon>
    </lineage>
</organism>
<protein>
    <submittedName>
        <fullName evidence="1">Uncharacterized protein</fullName>
    </submittedName>
</protein>
<evidence type="ECO:0000313" key="1">
    <source>
        <dbReference type="EMBL" id="KKK76983.1"/>
    </source>
</evidence>
<proteinExistence type="predicted"/>
<dbReference type="EMBL" id="LAZR01055169">
    <property type="protein sequence ID" value="KKK76983.1"/>
    <property type="molecule type" value="Genomic_DNA"/>
</dbReference>
<dbReference type="AlphaFoldDB" id="A0A0F8Y6Q4"/>